<dbReference type="InterPro" id="IPR022776">
    <property type="entry name" value="TRM13/UPF0224_CHHC_Znf_dom"/>
</dbReference>
<dbReference type="PANTHER" id="PTHR21402:SF10">
    <property type="entry name" value="U11_U12 SMALL NUCLEAR RIBONUCLEOPROTEIN 48 KDA PROTEIN"/>
    <property type="match status" value="1"/>
</dbReference>
<dbReference type="PROSITE" id="PS51800">
    <property type="entry name" value="ZF_CHHC_U11_48K"/>
    <property type="match status" value="1"/>
</dbReference>
<dbReference type="PANTHER" id="PTHR21402">
    <property type="entry name" value="GAMETOCYTE SPECIFIC FACTOR 1-RELATED"/>
    <property type="match status" value="1"/>
</dbReference>
<proteinExistence type="predicted"/>
<evidence type="ECO:0000256" key="1">
    <source>
        <dbReference type="ARBA" id="ARBA00022723"/>
    </source>
</evidence>
<dbReference type="InterPro" id="IPR051591">
    <property type="entry name" value="UPF0224_FAM112_RNA_Proc"/>
</dbReference>
<evidence type="ECO:0000256" key="2">
    <source>
        <dbReference type="ARBA" id="ARBA00022771"/>
    </source>
</evidence>
<keyword evidence="7" id="KW-1185">Reference proteome</keyword>
<accession>A0A1Y1VPE4</accession>
<keyword evidence="4" id="KW-0175">Coiled coil</keyword>
<dbReference type="STRING" id="1754191.A0A1Y1VPE4"/>
<dbReference type="EMBL" id="MCFH01000001">
    <property type="protein sequence ID" value="ORX61022.1"/>
    <property type="molecule type" value="Genomic_DNA"/>
</dbReference>
<reference evidence="6 7" key="1">
    <citation type="submission" date="2016-08" db="EMBL/GenBank/DDBJ databases">
        <title>Genomes of anaerobic fungi encode conserved fungal cellulosomes for biomass hydrolysis.</title>
        <authorList>
            <consortium name="DOE Joint Genome Institute"/>
            <person name="Haitjema C.H."/>
            <person name="Gilmore S.P."/>
            <person name="Henske J.K."/>
            <person name="Solomon K.V."/>
            <person name="De Groot R."/>
            <person name="Kuo A."/>
            <person name="Mondo S.J."/>
            <person name="Salamov A.A."/>
            <person name="Labutti K."/>
            <person name="Zhao Z."/>
            <person name="Chiniquy J."/>
            <person name="Barry K."/>
            <person name="Brewer H.M."/>
            <person name="Purvine S.O."/>
            <person name="Wright A.T."/>
            <person name="Boxma B."/>
            <person name="Van Alen T."/>
            <person name="Hackstein J.H."/>
            <person name="Baker S.E."/>
            <person name="Grigoriev I.V."/>
            <person name="O'Malley M.A."/>
        </authorList>
    </citation>
    <scope>NUCLEOTIDE SEQUENCE [LARGE SCALE GENOMIC DNA]</scope>
    <source>
        <strain evidence="7">finn</strain>
    </source>
</reference>
<keyword evidence="2" id="KW-0863">Zinc-finger</keyword>
<dbReference type="GO" id="GO:0008270">
    <property type="term" value="F:zinc ion binding"/>
    <property type="evidence" value="ECO:0007669"/>
    <property type="project" value="UniProtKB-KW"/>
</dbReference>
<feature type="coiled-coil region" evidence="4">
    <location>
        <begin position="206"/>
        <end position="243"/>
    </location>
</feature>
<organism evidence="6 7">
    <name type="scientific">Piromyces finnis</name>
    <dbReference type="NCBI Taxonomy" id="1754191"/>
    <lineage>
        <taxon>Eukaryota</taxon>
        <taxon>Fungi</taxon>
        <taxon>Fungi incertae sedis</taxon>
        <taxon>Chytridiomycota</taxon>
        <taxon>Chytridiomycota incertae sedis</taxon>
        <taxon>Neocallimastigomycetes</taxon>
        <taxon>Neocallimastigales</taxon>
        <taxon>Neocallimastigaceae</taxon>
        <taxon>Piromyces</taxon>
    </lineage>
</organism>
<dbReference type="AlphaFoldDB" id="A0A1Y1VPE4"/>
<gene>
    <name evidence="6" type="ORF">BCR36DRAFT_408006</name>
</gene>
<protein>
    <recommendedName>
        <fullName evidence="5">CHHC U11-48K-type domain-containing protein</fullName>
    </recommendedName>
</protein>
<name>A0A1Y1VPE4_9FUNG</name>
<evidence type="ECO:0000313" key="7">
    <source>
        <dbReference type="Proteomes" id="UP000193719"/>
    </source>
</evidence>
<dbReference type="Pfam" id="PF05253">
    <property type="entry name" value="zf-U11-48K"/>
    <property type="match status" value="1"/>
</dbReference>
<evidence type="ECO:0000256" key="3">
    <source>
        <dbReference type="ARBA" id="ARBA00022833"/>
    </source>
</evidence>
<feature type="coiled-coil region" evidence="4">
    <location>
        <begin position="13"/>
        <end position="40"/>
    </location>
</feature>
<comment type="caution">
    <text evidence="6">The sequence shown here is derived from an EMBL/GenBank/DDBJ whole genome shotgun (WGS) entry which is preliminary data.</text>
</comment>
<evidence type="ECO:0000313" key="6">
    <source>
        <dbReference type="EMBL" id="ORX61022.1"/>
    </source>
</evidence>
<keyword evidence="3" id="KW-0862">Zinc</keyword>
<dbReference type="OrthoDB" id="69229at2759"/>
<evidence type="ECO:0000256" key="4">
    <source>
        <dbReference type="SAM" id="Coils"/>
    </source>
</evidence>
<dbReference type="Proteomes" id="UP000193719">
    <property type="component" value="Unassembled WGS sequence"/>
</dbReference>
<reference evidence="6 7" key="2">
    <citation type="submission" date="2016-08" db="EMBL/GenBank/DDBJ databases">
        <title>Pervasive Adenine N6-methylation of Active Genes in Fungi.</title>
        <authorList>
            <consortium name="DOE Joint Genome Institute"/>
            <person name="Mondo S.J."/>
            <person name="Dannebaum R.O."/>
            <person name="Kuo R.C."/>
            <person name="Labutti K."/>
            <person name="Haridas S."/>
            <person name="Kuo A."/>
            <person name="Salamov A."/>
            <person name="Ahrendt S.R."/>
            <person name="Lipzen A."/>
            <person name="Sullivan W."/>
            <person name="Andreopoulos W.B."/>
            <person name="Clum A."/>
            <person name="Lindquist E."/>
            <person name="Daum C."/>
            <person name="Ramamoorthy G.K."/>
            <person name="Gryganskyi A."/>
            <person name="Culley D."/>
            <person name="Magnuson J.K."/>
            <person name="James T.Y."/>
            <person name="O'Malley M.A."/>
            <person name="Stajich J.E."/>
            <person name="Spatafora J.W."/>
            <person name="Visel A."/>
            <person name="Grigoriev I.V."/>
        </authorList>
    </citation>
    <scope>NUCLEOTIDE SEQUENCE [LARGE SCALE GENOMIC DNA]</scope>
    <source>
        <strain evidence="7">finn</strain>
    </source>
</reference>
<sequence length="296" mass="35303">MLSNFVSSEDNINNNKRNEISKLNNQIHDLEIEFENVLNKYDLNINLLLNKQSKIDDRIVCPFNKKHIVSRKNYEKHRRRCELISKGINTKLSLPNPPSSQFFYSNTNTISLLTRNINDDDNNDNKDKNDKNIEFRKEYESSDIIPSYVIKKYENDKHIICNINNPLKSKNEVQEQTVQERLNEYINDLSLSRKIESEFIDKNKNVSNFEEIMDIVEERKAQMEKSEKSKAQLYAEQRDYKRRRKSYRAKNIKITKRSATQIQKDIIESFSKDYNLYLQVQSELQAKKQKIRKNKH</sequence>
<feature type="domain" description="CHHC U11-48K-type" evidence="5">
    <location>
        <begin position="58"/>
        <end position="85"/>
    </location>
</feature>
<keyword evidence="1" id="KW-0479">Metal-binding</keyword>
<evidence type="ECO:0000259" key="5">
    <source>
        <dbReference type="PROSITE" id="PS51800"/>
    </source>
</evidence>